<dbReference type="AlphaFoldDB" id="A0A9Q4AZP0"/>
<dbReference type="InterPro" id="IPR013785">
    <property type="entry name" value="Aldolase_TIM"/>
</dbReference>
<evidence type="ECO:0000256" key="2">
    <source>
        <dbReference type="ARBA" id="ARBA00006906"/>
    </source>
</evidence>
<evidence type="ECO:0000256" key="1">
    <source>
        <dbReference type="ARBA" id="ARBA00004761"/>
    </source>
</evidence>
<keyword evidence="5" id="KW-0119">Carbohydrate metabolism</keyword>
<dbReference type="PANTHER" id="PTHR30246">
    <property type="entry name" value="2-KETO-3-DEOXY-6-PHOSPHOGLUCONATE ALDOLASE"/>
    <property type="match status" value="1"/>
</dbReference>
<accession>A0A9Q4AZP0</accession>
<comment type="subunit">
    <text evidence="3">Homotrimer.</text>
</comment>
<keyword evidence="7" id="KW-1185">Reference proteome</keyword>
<name>A0A9Q4AZP0_SALAG</name>
<evidence type="ECO:0000256" key="5">
    <source>
        <dbReference type="ARBA" id="ARBA00023277"/>
    </source>
</evidence>
<comment type="similarity">
    <text evidence="2">Belongs to the KHG/KDPG aldolase family.</text>
</comment>
<dbReference type="GO" id="GO:0016829">
    <property type="term" value="F:lyase activity"/>
    <property type="evidence" value="ECO:0007669"/>
    <property type="project" value="UniProtKB-KW"/>
</dbReference>
<keyword evidence="4" id="KW-0456">Lyase</keyword>
<evidence type="ECO:0000313" key="6">
    <source>
        <dbReference type="EMBL" id="MCR6095335.1"/>
    </source>
</evidence>
<dbReference type="CDD" id="cd00452">
    <property type="entry name" value="KDPG_aldolase"/>
    <property type="match status" value="1"/>
</dbReference>
<sequence length="219" mass="23267">MTHLVDELKKKKLVAIIRGIAYKDGEGTARALKDGGITFLEVTLNTDNALQLIEDLNDHFDGELIVGAGTVLNVQMAKEAVAAGATYLVSPNLDEAVIEYGVSCDVDVWPGTLTPTEIVRAFELGASAVKIFPIGAVGDDYLKNIRGPLPHIPMMVTGGVTLNNMNHYFSQGAVAAGLGSNLVNNTLIAKGEFSQMTAMAKKYTELVNGGLAHDSLTKH</sequence>
<proteinExistence type="inferred from homology"/>
<dbReference type="Gene3D" id="3.20.20.70">
    <property type="entry name" value="Aldolase class I"/>
    <property type="match status" value="1"/>
</dbReference>
<reference evidence="6" key="1">
    <citation type="submission" date="2020-06" db="EMBL/GenBank/DDBJ databases">
        <title>Insight into the genomes of haloalkaliphilic bacilli from Kenyan soda lakes.</title>
        <authorList>
            <person name="Mwirichia R."/>
            <person name="Villamizar G.C."/>
            <person name="Poehlein A."/>
            <person name="Mugweru J."/>
            <person name="Kipnyargis A."/>
            <person name="Kiplimo D."/>
            <person name="Orwa P."/>
            <person name="Daniel R."/>
        </authorList>
    </citation>
    <scope>NUCLEOTIDE SEQUENCE</scope>
    <source>
        <strain evidence="6">B1096_S55</strain>
    </source>
</reference>
<dbReference type="Pfam" id="PF01081">
    <property type="entry name" value="Aldolase"/>
    <property type="match status" value="1"/>
</dbReference>
<comment type="caution">
    <text evidence="6">The sequence shown here is derived from an EMBL/GenBank/DDBJ whole genome shotgun (WGS) entry which is preliminary data.</text>
</comment>
<protein>
    <submittedName>
        <fullName evidence="6">Bifunctional 4-hydroxy-2-oxoglutarate aldolase/2-dehydro-3-deoxy-phosphogluconate aldolase</fullName>
    </submittedName>
</protein>
<dbReference type="RefSeq" id="WP_257820033.1">
    <property type="nucleotide sequence ID" value="NZ_JABXYM010000001.1"/>
</dbReference>
<comment type="pathway">
    <text evidence="1">Carbohydrate acid metabolism.</text>
</comment>
<dbReference type="NCBIfam" id="TIGR01182">
    <property type="entry name" value="eda"/>
    <property type="match status" value="1"/>
</dbReference>
<evidence type="ECO:0000256" key="4">
    <source>
        <dbReference type="ARBA" id="ARBA00023239"/>
    </source>
</evidence>
<dbReference type="PANTHER" id="PTHR30246:SF1">
    <property type="entry name" value="2-DEHYDRO-3-DEOXY-6-PHOSPHOGALACTONATE ALDOLASE-RELATED"/>
    <property type="match status" value="1"/>
</dbReference>
<evidence type="ECO:0000256" key="3">
    <source>
        <dbReference type="ARBA" id="ARBA00011233"/>
    </source>
</evidence>
<organism evidence="6 7">
    <name type="scientific">Salipaludibacillus agaradhaerens</name>
    <name type="common">Bacillus agaradhaerens</name>
    <dbReference type="NCBI Taxonomy" id="76935"/>
    <lineage>
        <taxon>Bacteria</taxon>
        <taxon>Bacillati</taxon>
        <taxon>Bacillota</taxon>
        <taxon>Bacilli</taxon>
        <taxon>Bacillales</taxon>
        <taxon>Bacillaceae</taxon>
    </lineage>
</organism>
<dbReference type="Proteomes" id="UP001057753">
    <property type="component" value="Unassembled WGS sequence"/>
</dbReference>
<evidence type="ECO:0000313" key="7">
    <source>
        <dbReference type="Proteomes" id="UP001057753"/>
    </source>
</evidence>
<dbReference type="EMBL" id="JABXYM010000001">
    <property type="protein sequence ID" value="MCR6095335.1"/>
    <property type="molecule type" value="Genomic_DNA"/>
</dbReference>
<dbReference type="SUPFAM" id="SSF51569">
    <property type="entry name" value="Aldolase"/>
    <property type="match status" value="1"/>
</dbReference>
<gene>
    <name evidence="6" type="ORF">HXA33_02155</name>
</gene>
<dbReference type="InterPro" id="IPR000887">
    <property type="entry name" value="Aldlse_KDPG_KHG"/>
</dbReference>